<dbReference type="AlphaFoldDB" id="A0A8S1VN59"/>
<dbReference type="EMBL" id="CAJJDP010000072">
    <property type="protein sequence ID" value="CAD8179408.1"/>
    <property type="molecule type" value="Genomic_DNA"/>
</dbReference>
<comment type="caution">
    <text evidence="1">The sequence shown here is derived from an EMBL/GenBank/DDBJ whole genome shotgun (WGS) entry which is preliminary data.</text>
</comment>
<reference evidence="1" key="1">
    <citation type="submission" date="2021-01" db="EMBL/GenBank/DDBJ databases">
        <authorList>
            <consortium name="Genoscope - CEA"/>
            <person name="William W."/>
        </authorList>
    </citation>
    <scope>NUCLEOTIDE SEQUENCE</scope>
</reference>
<evidence type="ECO:0000313" key="2">
    <source>
        <dbReference type="Proteomes" id="UP000683925"/>
    </source>
</evidence>
<protein>
    <submittedName>
        <fullName evidence="1">Uncharacterized protein</fullName>
    </submittedName>
</protein>
<sequence length="47" mass="5623">MDQEIGIQENMTQQLLNKEYSTFTSYIKKVKQFYSKEKNYPNVSLTN</sequence>
<keyword evidence="2" id="KW-1185">Reference proteome</keyword>
<name>A0A8S1VN59_PAROT</name>
<proteinExistence type="predicted"/>
<accession>A0A8S1VN59</accession>
<organism evidence="1 2">
    <name type="scientific">Paramecium octaurelia</name>
    <dbReference type="NCBI Taxonomy" id="43137"/>
    <lineage>
        <taxon>Eukaryota</taxon>
        <taxon>Sar</taxon>
        <taxon>Alveolata</taxon>
        <taxon>Ciliophora</taxon>
        <taxon>Intramacronucleata</taxon>
        <taxon>Oligohymenophorea</taxon>
        <taxon>Peniculida</taxon>
        <taxon>Parameciidae</taxon>
        <taxon>Paramecium</taxon>
    </lineage>
</organism>
<gene>
    <name evidence="1" type="ORF">POCTA_138.1.T0730001</name>
</gene>
<evidence type="ECO:0000313" key="1">
    <source>
        <dbReference type="EMBL" id="CAD8179408.1"/>
    </source>
</evidence>
<dbReference type="Proteomes" id="UP000683925">
    <property type="component" value="Unassembled WGS sequence"/>
</dbReference>